<organism evidence="1 2">
    <name type="scientific">Raoultella planticola</name>
    <name type="common">Klebsiella planticola</name>
    <dbReference type="NCBI Taxonomy" id="575"/>
    <lineage>
        <taxon>Bacteria</taxon>
        <taxon>Pseudomonadati</taxon>
        <taxon>Pseudomonadota</taxon>
        <taxon>Gammaproteobacteria</taxon>
        <taxon>Enterobacterales</taxon>
        <taxon>Enterobacteriaceae</taxon>
        <taxon>Klebsiella/Raoultella group</taxon>
        <taxon>Raoultella</taxon>
    </lineage>
</organism>
<accession>A0A485CGN9</accession>
<evidence type="ECO:0000313" key="2">
    <source>
        <dbReference type="Proteomes" id="UP000345637"/>
    </source>
</evidence>
<evidence type="ECO:0000313" key="1">
    <source>
        <dbReference type="EMBL" id="VFS83765.1"/>
    </source>
</evidence>
<dbReference type="AlphaFoldDB" id="A0A485CGN9"/>
<name>A0A485CGN9_RAOPL</name>
<reference evidence="1 2" key="1">
    <citation type="submission" date="2019-03" db="EMBL/GenBank/DDBJ databases">
        <authorList>
            <consortium name="Pathogen Informatics"/>
        </authorList>
    </citation>
    <scope>NUCLEOTIDE SEQUENCE [LARGE SCALE GENOMIC DNA]</scope>
    <source>
        <strain evidence="1 2">NCTC12998</strain>
    </source>
</reference>
<sequence>MFSAPVIIILDSFRMLISHQRLSANKVPISLGQFLRLTEPGLVYDPVIISNN</sequence>
<protein>
    <submittedName>
        <fullName evidence="1">Uncharacterized protein</fullName>
    </submittedName>
</protein>
<dbReference type="EMBL" id="CAADJE010000027">
    <property type="protein sequence ID" value="VFS83765.1"/>
    <property type="molecule type" value="Genomic_DNA"/>
</dbReference>
<gene>
    <name evidence="1" type="ORF">NCTC12998_05804</name>
</gene>
<dbReference type="Proteomes" id="UP000345637">
    <property type="component" value="Unassembled WGS sequence"/>
</dbReference>
<proteinExistence type="predicted"/>